<feature type="domain" description="AAA+ ATPase" evidence="4">
    <location>
        <begin position="238"/>
        <end position="370"/>
    </location>
</feature>
<keyword evidence="3" id="KW-0067">ATP-binding</keyword>
<evidence type="ECO:0000313" key="6">
    <source>
        <dbReference type="Proteomes" id="UP000247903"/>
    </source>
</evidence>
<comment type="caution">
    <text evidence="5">The sequence shown here is derived from an EMBL/GenBank/DDBJ whole genome shotgun (WGS) entry which is preliminary data.</text>
</comment>
<dbReference type="OrthoDB" id="7438987at2"/>
<dbReference type="PANTHER" id="PTHR23073">
    <property type="entry name" value="26S PROTEASOME REGULATORY SUBUNIT"/>
    <property type="match status" value="1"/>
</dbReference>
<organism evidence="5 6">
    <name type="scientific">Flavobacterium cheongpyeongense</name>
    <dbReference type="NCBI Taxonomy" id="2212651"/>
    <lineage>
        <taxon>Bacteria</taxon>
        <taxon>Pseudomonadati</taxon>
        <taxon>Bacteroidota</taxon>
        <taxon>Flavobacteriia</taxon>
        <taxon>Flavobacteriales</taxon>
        <taxon>Flavobacteriaceae</taxon>
        <taxon>Flavobacterium</taxon>
    </lineage>
</organism>
<evidence type="ECO:0000259" key="4">
    <source>
        <dbReference type="SMART" id="SM00382"/>
    </source>
</evidence>
<dbReference type="CDD" id="cd19481">
    <property type="entry name" value="RecA-like_protease"/>
    <property type="match status" value="1"/>
</dbReference>
<gene>
    <name evidence="5" type="ORF">DMB65_04015</name>
</gene>
<keyword evidence="6" id="KW-1185">Reference proteome</keyword>
<comment type="similarity">
    <text evidence="1">Belongs to the AAA ATPase family.</text>
</comment>
<dbReference type="GO" id="GO:0016887">
    <property type="term" value="F:ATP hydrolysis activity"/>
    <property type="evidence" value="ECO:0007669"/>
    <property type="project" value="InterPro"/>
</dbReference>
<dbReference type="Gene3D" id="3.40.50.300">
    <property type="entry name" value="P-loop containing nucleotide triphosphate hydrolases"/>
    <property type="match status" value="1"/>
</dbReference>
<keyword evidence="2" id="KW-0547">Nucleotide-binding</keyword>
<evidence type="ECO:0000256" key="1">
    <source>
        <dbReference type="ARBA" id="ARBA00006914"/>
    </source>
</evidence>
<accession>A0A2V4BX05</accession>
<protein>
    <submittedName>
        <fullName evidence="5">AAA family ATPase</fullName>
    </submittedName>
</protein>
<dbReference type="AlphaFoldDB" id="A0A2V4BX05"/>
<evidence type="ECO:0000313" key="5">
    <source>
        <dbReference type="EMBL" id="PXY42403.1"/>
    </source>
</evidence>
<evidence type="ECO:0000256" key="2">
    <source>
        <dbReference type="ARBA" id="ARBA00022741"/>
    </source>
</evidence>
<name>A0A2V4BX05_9FLAO</name>
<dbReference type="InterPro" id="IPR050221">
    <property type="entry name" value="26S_Proteasome_ATPase"/>
</dbReference>
<dbReference type="GO" id="GO:0005524">
    <property type="term" value="F:ATP binding"/>
    <property type="evidence" value="ECO:0007669"/>
    <property type="project" value="UniProtKB-KW"/>
</dbReference>
<dbReference type="InterPro" id="IPR003593">
    <property type="entry name" value="AAA+_ATPase"/>
</dbReference>
<sequence>MGSKTNITILHEELDWLEKVIQQVICSYLMQEGHENDWHDIPIPDLSTENSPFASLVNNWNINIYERLGIALCLAPHLRPEILDIFFGKNAMYDRGFTEFGGVIDKGHSGFIPTGQTLAFLITATHKELLNEVHKIVSKENKLIKEDVLQLAETDAFIPKLNGILSLHHNWFHYFITNEKISVAQSASFPAQKITSSLNWEDVVLDTIVMEQVNEILTWLEHGETLLNEWGLSSKIKPGYRALFYGPPGTGKSLTATLLGKATNKEVYRIDLSMIVSKYIGETEKNLSKVFDIARDKEWILFFDEADALFGKRTAANSSNDRHANQQTAHLLQLIEDFPGVVILASNLRANMDEAFTRRFQAIIHFNMPSTEERYQLWQNAFSGICTLSEEIDLYQIAEDYELAGGAIINVLRYCALAAIGRNDSVVTKNELLKGIKREFSKENKTLILKK</sequence>
<dbReference type="SMART" id="SM00382">
    <property type="entry name" value="AAA"/>
    <property type="match status" value="1"/>
</dbReference>
<dbReference type="Pfam" id="PF00004">
    <property type="entry name" value="AAA"/>
    <property type="match status" value="1"/>
</dbReference>
<evidence type="ECO:0000256" key="3">
    <source>
        <dbReference type="ARBA" id="ARBA00022840"/>
    </source>
</evidence>
<proteinExistence type="inferred from homology"/>
<dbReference type="InterPro" id="IPR003959">
    <property type="entry name" value="ATPase_AAA_core"/>
</dbReference>
<dbReference type="RefSeq" id="WP_110305373.1">
    <property type="nucleotide sequence ID" value="NZ_QJHK01000002.1"/>
</dbReference>
<dbReference type="EMBL" id="QJHK01000002">
    <property type="protein sequence ID" value="PXY42403.1"/>
    <property type="molecule type" value="Genomic_DNA"/>
</dbReference>
<dbReference type="InterPro" id="IPR027417">
    <property type="entry name" value="P-loop_NTPase"/>
</dbReference>
<dbReference type="SUPFAM" id="SSF52540">
    <property type="entry name" value="P-loop containing nucleoside triphosphate hydrolases"/>
    <property type="match status" value="1"/>
</dbReference>
<dbReference type="Proteomes" id="UP000247903">
    <property type="component" value="Unassembled WGS sequence"/>
</dbReference>
<reference evidence="5 6" key="1">
    <citation type="submission" date="2018-05" db="EMBL/GenBank/DDBJ databases">
        <title>Flavobacterium sp. strain IMCC34759, incomplete genome.</title>
        <authorList>
            <person name="Joung Y."/>
            <person name="Cho J."/>
        </authorList>
    </citation>
    <scope>NUCLEOTIDE SEQUENCE [LARGE SCALE GENOMIC DNA]</scope>
    <source>
        <strain evidence="5 6">IMCC34759</strain>
    </source>
</reference>